<dbReference type="Gramene" id="OPUNC05G15350.1">
    <property type="protein sequence ID" value="OPUNC05G15350.1"/>
    <property type="gene ID" value="OPUNC05G15350"/>
</dbReference>
<dbReference type="Proteomes" id="UP000026962">
    <property type="component" value="Chromosome 5"/>
</dbReference>
<dbReference type="AlphaFoldDB" id="A0A0E0L2V4"/>
<feature type="transmembrane region" description="Helical" evidence="1">
    <location>
        <begin position="209"/>
        <end position="231"/>
    </location>
</feature>
<keyword evidence="1" id="KW-1133">Transmembrane helix</keyword>
<accession>A0A0E0L2V4</accession>
<protein>
    <submittedName>
        <fullName evidence="2">Uncharacterized protein</fullName>
    </submittedName>
</protein>
<keyword evidence="3" id="KW-1185">Reference proteome</keyword>
<dbReference type="eggNOG" id="ENOG502SSMN">
    <property type="taxonomic scope" value="Eukaryota"/>
</dbReference>
<dbReference type="HOGENOM" id="CLU_1126042_0_0_1"/>
<name>A0A0E0L2V4_ORYPU</name>
<feature type="transmembrane region" description="Helical" evidence="1">
    <location>
        <begin position="160"/>
        <end position="188"/>
    </location>
</feature>
<evidence type="ECO:0000313" key="2">
    <source>
        <dbReference type="EnsemblPlants" id="OPUNC05G15350.1"/>
    </source>
</evidence>
<evidence type="ECO:0000256" key="1">
    <source>
        <dbReference type="SAM" id="Phobius"/>
    </source>
</evidence>
<proteinExistence type="predicted"/>
<evidence type="ECO:0000313" key="3">
    <source>
        <dbReference type="Proteomes" id="UP000026962"/>
    </source>
</evidence>
<reference evidence="2" key="2">
    <citation type="submission" date="2018-05" db="EMBL/GenBank/DDBJ databases">
        <title>OpunRS2 (Oryza punctata Reference Sequence Version 2).</title>
        <authorList>
            <person name="Zhang J."/>
            <person name="Kudrna D."/>
            <person name="Lee S."/>
            <person name="Talag J."/>
            <person name="Welchert J."/>
            <person name="Wing R.A."/>
        </authorList>
    </citation>
    <scope>NUCLEOTIDE SEQUENCE [LARGE SCALE GENOMIC DNA]</scope>
</reference>
<organism evidence="2">
    <name type="scientific">Oryza punctata</name>
    <name type="common">Red rice</name>
    <dbReference type="NCBI Taxonomy" id="4537"/>
    <lineage>
        <taxon>Eukaryota</taxon>
        <taxon>Viridiplantae</taxon>
        <taxon>Streptophyta</taxon>
        <taxon>Embryophyta</taxon>
        <taxon>Tracheophyta</taxon>
        <taxon>Spermatophyta</taxon>
        <taxon>Magnoliopsida</taxon>
        <taxon>Liliopsida</taxon>
        <taxon>Poales</taxon>
        <taxon>Poaceae</taxon>
        <taxon>BOP clade</taxon>
        <taxon>Oryzoideae</taxon>
        <taxon>Oryzeae</taxon>
        <taxon>Oryzinae</taxon>
        <taxon>Oryza</taxon>
    </lineage>
</organism>
<keyword evidence="1" id="KW-0472">Membrane</keyword>
<dbReference type="EnsemblPlants" id="OPUNC05G15350.1">
    <property type="protein sequence ID" value="OPUNC05G15350.1"/>
    <property type="gene ID" value="OPUNC05G15350"/>
</dbReference>
<reference evidence="2" key="1">
    <citation type="submission" date="2015-04" db="UniProtKB">
        <authorList>
            <consortium name="EnsemblPlants"/>
        </authorList>
    </citation>
    <scope>IDENTIFICATION</scope>
</reference>
<keyword evidence="1" id="KW-0812">Transmembrane</keyword>
<sequence>MTGLHTSSSSLSFSSYSSLPASGLPSSHSYASLTAASTISFSSPSMASAILPSSTYASRLFRASTCSLCRRSSSANSSASRTIRSISSWLILRSSPEMVIFSDLPVALSAASTLRMPFASTSNVTSICGAPLGAGAMPVRSNLPSSRLSLVMLRSPSNTWMVTVVCLSLYVVNTCVFFVGTTVLRGISLVITPPAVSRPRVSGATSRRIMLSVFLSTWPLIMLACTAAPYATASSGLTPRLGSLPPK</sequence>